<protein>
    <submittedName>
        <fullName evidence="2">Uncharacterized protein</fullName>
    </submittedName>
</protein>
<comment type="caution">
    <text evidence="2">The sequence shown here is derived from an EMBL/GenBank/DDBJ whole genome shotgun (WGS) entry which is preliminary data.</text>
</comment>
<evidence type="ECO:0000313" key="3">
    <source>
        <dbReference type="Proteomes" id="UP000663879"/>
    </source>
</evidence>
<dbReference type="AlphaFoldDB" id="A0A814QLW6"/>
<feature type="non-terminal residue" evidence="2">
    <location>
        <position position="235"/>
    </location>
</feature>
<proteinExistence type="predicted"/>
<keyword evidence="3" id="KW-1185">Reference proteome</keyword>
<evidence type="ECO:0000256" key="1">
    <source>
        <dbReference type="SAM" id="Phobius"/>
    </source>
</evidence>
<gene>
    <name evidence="2" type="ORF">OXX778_LOCUS22063</name>
</gene>
<feature type="transmembrane region" description="Helical" evidence="1">
    <location>
        <begin position="103"/>
        <end position="133"/>
    </location>
</feature>
<sequence>SKSSDVNIINSTTLQFNVNNSYLNEGESYYILFDTGVVKGTKYCGIKSKAIKDPKYWTFQINVKTTTTTISSSISLTSLAKSLETTVSSLVKGEVCDITKNDWFIFFLVAIGILTFLLMVVSLALCFTCGYLIKRSKIKPVVAQPIVLKTGNEAKKIKPVVNKIIMVQNNQDIEDIENEELDDEISEIEKPVMFKSNVDSQDVRVEKRPVIIRNNNSNELRKLYIKRSHEYGFQT</sequence>
<keyword evidence="1" id="KW-0812">Transmembrane</keyword>
<keyword evidence="1" id="KW-0472">Membrane</keyword>
<feature type="non-terminal residue" evidence="2">
    <location>
        <position position="1"/>
    </location>
</feature>
<accession>A0A814QLW6</accession>
<dbReference type="OrthoDB" id="10056668at2759"/>
<reference evidence="2" key="1">
    <citation type="submission" date="2021-02" db="EMBL/GenBank/DDBJ databases">
        <authorList>
            <person name="Nowell W R."/>
        </authorList>
    </citation>
    <scope>NUCLEOTIDE SEQUENCE</scope>
    <source>
        <strain evidence="2">Ploen Becks lab</strain>
    </source>
</reference>
<keyword evidence="1" id="KW-1133">Transmembrane helix</keyword>
<organism evidence="2 3">
    <name type="scientific">Brachionus calyciflorus</name>
    <dbReference type="NCBI Taxonomy" id="104777"/>
    <lineage>
        <taxon>Eukaryota</taxon>
        <taxon>Metazoa</taxon>
        <taxon>Spiralia</taxon>
        <taxon>Gnathifera</taxon>
        <taxon>Rotifera</taxon>
        <taxon>Eurotatoria</taxon>
        <taxon>Monogononta</taxon>
        <taxon>Pseudotrocha</taxon>
        <taxon>Ploima</taxon>
        <taxon>Brachionidae</taxon>
        <taxon>Brachionus</taxon>
    </lineage>
</organism>
<dbReference type="EMBL" id="CAJNOC010008853">
    <property type="protein sequence ID" value="CAF1121526.1"/>
    <property type="molecule type" value="Genomic_DNA"/>
</dbReference>
<dbReference type="Proteomes" id="UP000663879">
    <property type="component" value="Unassembled WGS sequence"/>
</dbReference>
<name>A0A814QLW6_9BILA</name>
<evidence type="ECO:0000313" key="2">
    <source>
        <dbReference type="EMBL" id="CAF1121526.1"/>
    </source>
</evidence>